<evidence type="ECO:0000256" key="9">
    <source>
        <dbReference type="ARBA" id="ARBA00023012"/>
    </source>
</evidence>
<dbReference type="PROSITE" id="PS50109">
    <property type="entry name" value="HIS_KIN"/>
    <property type="match status" value="1"/>
</dbReference>
<dbReference type="InterPro" id="IPR036890">
    <property type="entry name" value="HATPase_C_sf"/>
</dbReference>
<dbReference type="GO" id="GO:0005524">
    <property type="term" value="F:ATP binding"/>
    <property type="evidence" value="ECO:0007669"/>
    <property type="project" value="UniProtKB-KW"/>
</dbReference>
<keyword evidence="9" id="KW-0902">Two-component regulatory system</keyword>
<keyword evidence="4" id="KW-0597">Phosphoprotein</keyword>
<evidence type="ECO:0000256" key="7">
    <source>
        <dbReference type="ARBA" id="ARBA00022777"/>
    </source>
</evidence>
<evidence type="ECO:0000256" key="3">
    <source>
        <dbReference type="ARBA" id="ARBA00012438"/>
    </source>
</evidence>
<dbReference type="EMBL" id="SACR01000004">
    <property type="protein sequence ID" value="RVU45008.1"/>
    <property type="molecule type" value="Genomic_DNA"/>
</dbReference>
<evidence type="ECO:0000256" key="11">
    <source>
        <dbReference type="SAM" id="Phobius"/>
    </source>
</evidence>
<keyword evidence="14" id="KW-0067">ATP-binding</keyword>
<evidence type="ECO:0000313" key="15">
    <source>
        <dbReference type="Proteomes" id="UP000285575"/>
    </source>
</evidence>
<keyword evidence="5" id="KW-0808">Transferase</keyword>
<feature type="transmembrane region" description="Helical" evidence="11">
    <location>
        <begin position="12"/>
        <end position="35"/>
    </location>
</feature>
<dbReference type="Pfam" id="PF02518">
    <property type="entry name" value="HATPase_c"/>
    <property type="match status" value="1"/>
</dbReference>
<dbReference type="AlphaFoldDB" id="A0A437RE31"/>
<evidence type="ECO:0000256" key="6">
    <source>
        <dbReference type="ARBA" id="ARBA00022692"/>
    </source>
</evidence>
<evidence type="ECO:0000259" key="13">
    <source>
        <dbReference type="PROSITE" id="PS50885"/>
    </source>
</evidence>
<dbReference type="OrthoDB" id="9809567at2"/>
<dbReference type="InterPro" id="IPR003594">
    <property type="entry name" value="HATPase_dom"/>
</dbReference>
<accession>A0A437RE31</accession>
<dbReference type="SMART" id="SM00387">
    <property type="entry name" value="HATPase_c"/>
    <property type="match status" value="1"/>
</dbReference>
<keyword evidence="15" id="KW-1185">Reference proteome</keyword>
<dbReference type="Proteomes" id="UP000285575">
    <property type="component" value="Unassembled WGS sequence"/>
</dbReference>
<evidence type="ECO:0000259" key="12">
    <source>
        <dbReference type="PROSITE" id="PS50109"/>
    </source>
</evidence>
<proteinExistence type="predicted"/>
<dbReference type="SUPFAM" id="SSF55874">
    <property type="entry name" value="ATPase domain of HSP90 chaperone/DNA topoisomerase II/histidine kinase"/>
    <property type="match status" value="1"/>
</dbReference>
<dbReference type="PANTHER" id="PTHR45436">
    <property type="entry name" value="SENSOR HISTIDINE KINASE YKOH"/>
    <property type="match status" value="1"/>
</dbReference>
<dbReference type="EC" id="2.7.13.3" evidence="3"/>
<feature type="transmembrane region" description="Helical" evidence="11">
    <location>
        <begin position="176"/>
        <end position="197"/>
    </location>
</feature>
<keyword evidence="14" id="KW-0547">Nucleotide-binding</keyword>
<dbReference type="GO" id="GO:0000160">
    <property type="term" value="P:phosphorelay signal transduction system"/>
    <property type="evidence" value="ECO:0007669"/>
    <property type="project" value="UniProtKB-KW"/>
</dbReference>
<protein>
    <recommendedName>
        <fullName evidence="3">histidine kinase</fullName>
        <ecNumber evidence="3">2.7.13.3</ecNumber>
    </recommendedName>
</protein>
<dbReference type="RefSeq" id="WP_128229072.1">
    <property type="nucleotide sequence ID" value="NZ_SACR01000004.1"/>
</dbReference>
<feature type="domain" description="Histidine kinase" evidence="12">
    <location>
        <begin position="259"/>
        <end position="470"/>
    </location>
</feature>
<sequence>MPGRAFSLRFRLLAATVGALALALVLAGVLLGGLFREHVMRQQMQALTTQLDQLTARLEFDAAGRPLIDPTALSDPRWQRPLGGLYWQVDAVVAGPSASAPQRGVLRSRSLWDGVLAAPADHPADGELHVHELPGPDGAPLLLVERAVQRAAAGSPAWRLMVAGELRETQAAVARFHGVLAVSLLALGLLLCAAAWAQVAIGLAPLRVLQAGLADVLAGRQPRLHGRHPAEVQPLVDHFNAVLDRNAEVVARARTQAGNLAHAIKTPLAVLSQAAAAAPDAPWAPLVAEQVSVARRQVDWHLARARAAAAQGLPGAHVLLQPAVDGLLRVMGRVHASRELQLKAVAVPADAAFAGEVEDLQEMLGNLLDNACQWARHSVQVGVEVVPAEPGSAAHSRHRLRITIDDDGPGIAPERRATVLARGARLDESVPGSGLGLAIVDELVGLYGGRLQLSQSPSGGLRAVVELPAA</sequence>
<keyword evidence="6 11" id="KW-0812">Transmembrane</keyword>
<feature type="domain" description="HAMP" evidence="13">
    <location>
        <begin position="200"/>
        <end position="251"/>
    </location>
</feature>
<name>A0A437RE31_9BURK</name>
<dbReference type="InterPro" id="IPR005467">
    <property type="entry name" value="His_kinase_dom"/>
</dbReference>
<dbReference type="PANTHER" id="PTHR45436:SF5">
    <property type="entry name" value="SENSOR HISTIDINE KINASE TRCS"/>
    <property type="match status" value="1"/>
</dbReference>
<dbReference type="PRINTS" id="PR00344">
    <property type="entry name" value="BCTRLSENSOR"/>
</dbReference>
<keyword evidence="10 11" id="KW-0472">Membrane</keyword>
<evidence type="ECO:0000256" key="1">
    <source>
        <dbReference type="ARBA" id="ARBA00000085"/>
    </source>
</evidence>
<dbReference type="InterPro" id="IPR003660">
    <property type="entry name" value="HAMP_dom"/>
</dbReference>
<evidence type="ECO:0000256" key="2">
    <source>
        <dbReference type="ARBA" id="ARBA00004370"/>
    </source>
</evidence>
<comment type="caution">
    <text evidence="14">The sequence shown here is derived from an EMBL/GenBank/DDBJ whole genome shotgun (WGS) entry which is preliminary data.</text>
</comment>
<dbReference type="Gene3D" id="3.30.565.10">
    <property type="entry name" value="Histidine kinase-like ATPase, C-terminal domain"/>
    <property type="match status" value="1"/>
</dbReference>
<gene>
    <name evidence="14" type="ORF">EOE66_12655</name>
</gene>
<comment type="subcellular location">
    <subcellularLocation>
        <location evidence="2">Membrane</location>
    </subcellularLocation>
</comment>
<reference evidence="14 15" key="1">
    <citation type="submission" date="2019-01" db="EMBL/GenBank/DDBJ databases">
        <authorList>
            <person name="Chen W.-M."/>
        </authorList>
    </citation>
    <scope>NUCLEOTIDE SEQUENCE [LARGE SCALE GENOMIC DNA]</scope>
    <source>
        <strain evidence="14 15">KYPY4</strain>
    </source>
</reference>
<comment type="catalytic activity">
    <reaction evidence="1">
        <text>ATP + protein L-histidine = ADP + protein N-phospho-L-histidine.</text>
        <dbReference type="EC" id="2.7.13.3"/>
    </reaction>
</comment>
<evidence type="ECO:0000256" key="5">
    <source>
        <dbReference type="ARBA" id="ARBA00022679"/>
    </source>
</evidence>
<dbReference type="GO" id="GO:0005886">
    <property type="term" value="C:plasma membrane"/>
    <property type="evidence" value="ECO:0007669"/>
    <property type="project" value="TreeGrafter"/>
</dbReference>
<dbReference type="PROSITE" id="PS50885">
    <property type="entry name" value="HAMP"/>
    <property type="match status" value="1"/>
</dbReference>
<dbReference type="InterPro" id="IPR050428">
    <property type="entry name" value="TCS_sensor_his_kinase"/>
</dbReference>
<evidence type="ECO:0000313" key="14">
    <source>
        <dbReference type="EMBL" id="RVU45008.1"/>
    </source>
</evidence>
<organism evidence="14 15">
    <name type="scientific">Rubrivivax rivuli</name>
    <dbReference type="NCBI Taxonomy" id="1862385"/>
    <lineage>
        <taxon>Bacteria</taxon>
        <taxon>Pseudomonadati</taxon>
        <taxon>Pseudomonadota</taxon>
        <taxon>Betaproteobacteria</taxon>
        <taxon>Burkholderiales</taxon>
        <taxon>Sphaerotilaceae</taxon>
        <taxon>Rubrivivax</taxon>
    </lineage>
</organism>
<dbReference type="InterPro" id="IPR004358">
    <property type="entry name" value="Sig_transdc_His_kin-like_C"/>
</dbReference>
<dbReference type="GO" id="GO:0004673">
    <property type="term" value="F:protein histidine kinase activity"/>
    <property type="evidence" value="ECO:0007669"/>
    <property type="project" value="UniProtKB-EC"/>
</dbReference>
<keyword evidence="8 11" id="KW-1133">Transmembrane helix</keyword>
<evidence type="ECO:0000256" key="10">
    <source>
        <dbReference type="ARBA" id="ARBA00023136"/>
    </source>
</evidence>
<keyword evidence="7" id="KW-0418">Kinase</keyword>
<evidence type="ECO:0000256" key="4">
    <source>
        <dbReference type="ARBA" id="ARBA00022553"/>
    </source>
</evidence>
<evidence type="ECO:0000256" key="8">
    <source>
        <dbReference type="ARBA" id="ARBA00022989"/>
    </source>
</evidence>